<dbReference type="PANTHER" id="PTHR42947">
    <property type="entry name" value="COB--COM HETERODISULFIDE REDUCTASE SUBUNIT B 1"/>
    <property type="match status" value="1"/>
</dbReference>
<evidence type="ECO:0000259" key="3">
    <source>
        <dbReference type="Pfam" id="PF02754"/>
    </source>
</evidence>
<dbReference type="EMBL" id="AP011741">
    <property type="protein sequence ID" value="BAL56242.1"/>
    <property type="molecule type" value="Genomic_DNA"/>
</dbReference>
<name>H5SJA6_9BACT</name>
<dbReference type="Gene3D" id="3.40.50.11810">
    <property type="match status" value="1"/>
</dbReference>
<evidence type="ECO:0000256" key="1">
    <source>
        <dbReference type="ARBA" id="ARBA00023002"/>
    </source>
</evidence>
<dbReference type="Gene3D" id="1.20.1050.140">
    <property type="match status" value="1"/>
</dbReference>
<sequence>MMRFYPGCTLSSSAKPYKRSLEWVWQRLEIELEELPGWTCCGATSAHALHRDLAYALPARNLAIAQELGDDLLVACSACYSRLKITQKALENAQICERISRTIERPLDGRVQIKNVLEVLSEQMPRIQKEKTKALEGLKVACYYGCLATRIPRVAGFDDRENPTLMERLVSAAGATALDWPMKTSCCGASFSVINEAIALTMCSQILEMARRCGADLIVTSCPFCQYNLDWAQWMRARADGHGLNIPVLFITQLVGLALGGNERELMLEANLTPQSPFLKRRECSPPTSGEGVGERSL</sequence>
<feature type="domain" description="Cysteine-rich" evidence="3">
    <location>
        <begin position="4"/>
        <end position="84"/>
    </location>
</feature>
<dbReference type="InterPro" id="IPR051278">
    <property type="entry name" value="HdrB/HdrD_reductase"/>
</dbReference>
<dbReference type="GO" id="GO:0016491">
    <property type="term" value="F:oxidoreductase activity"/>
    <property type="evidence" value="ECO:0007669"/>
    <property type="project" value="UniProtKB-KW"/>
</dbReference>
<organism evidence="4">
    <name type="scientific">uncultured Acetothermia bacterium</name>
    <dbReference type="NCBI Taxonomy" id="236499"/>
    <lineage>
        <taxon>Bacteria</taxon>
        <taxon>Candidatus Bipolaricaulota</taxon>
        <taxon>environmental samples</taxon>
    </lineage>
</organism>
<dbReference type="Pfam" id="PF02754">
    <property type="entry name" value="CCG"/>
    <property type="match status" value="2"/>
</dbReference>
<gene>
    <name evidence="4" type="ORF">HGMM_F35G12C13</name>
</gene>
<dbReference type="PANTHER" id="PTHR42947:SF1">
    <property type="entry name" value="COB--COM HETERODISULFIDE REDUCTASE SUBUNIT B 1"/>
    <property type="match status" value="1"/>
</dbReference>
<dbReference type="InterPro" id="IPR004017">
    <property type="entry name" value="Cys_rich_dom"/>
</dbReference>
<protein>
    <submittedName>
        <fullName evidence="4">Heterodisulfide reductase subunit B</fullName>
    </submittedName>
</protein>
<reference evidence="4" key="2">
    <citation type="journal article" date="2012" name="PLoS ONE">
        <title>A Deeply Branching Thermophilic Bacterium with an Ancient Acetyl-CoA Pathway Dominates a Subsurface Ecosystem.</title>
        <authorList>
            <person name="Takami H."/>
            <person name="Noguchi H."/>
            <person name="Takaki Y."/>
            <person name="Uchiyama I."/>
            <person name="Toyoda A."/>
            <person name="Nishi S."/>
            <person name="Chee G.-J."/>
            <person name="Arai W."/>
            <person name="Nunoura T."/>
            <person name="Itoh T."/>
            <person name="Hattori M."/>
            <person name="Takai K."/>
        </authorList>
    </citation>
    <scope>NUCLEOTIDE SEQUENCE</scope>
</reference>
<feature type="domain" description="Cysteine-rich" evidence="3">
    <location>
        <begin position="140"/>
        <end position="230"/>
    </location>
</feature>
<keyword evidence="1" id="KW-0560">Oxidoreductase</keyword>
<feature type="region of interest" description="Disordered" evidence="2">
    <location>
        <begin position="279"/>
        <end position="298"/>
    </location>
</feature>
<dbReference type="AlphaFoldDB" id="H5SJA6"/>
<accession>H5SJA6</accession>
<proteinExistence type="predicted"/>
<reference evidence="4" key="1">
    <citation type="journal article" date="2005" name="Environ. Microbiol.">
        <title>Genetic and functional properties of uncultivated thermophilic crenarchaeotes from a subsurface gold mine as revealed by analysis of genome fragments.</title>
        <authorList>
            <person name="Nunoura T."/>
            <person name="Hirayama H."/>
            <person name="Takami H."/>
            <person name="Oida H."/>
            <person name="Nishi S."/>
            <person name="Shimamura S."/>
            <person name="Suzuki Y."/>
            <person name="Inagaki F."/>
            <person name="Takai K."/>
            <person name="Nealson K.H."/>
            <person name="Horikoshi K."/>
        </authorList>
    </citation>
    <scope>NUCLEOTIDE SEQUENCE</scope>
</reference>
<evidence type="ECO:0000313" key="4">
    <source>
        <dbReference type="EMBL" id="BAL56242.1"/>
    </source>
</evidence>
<evidence type="ECO:0000256" key="2">
    <source>
        <dbReference type="SAM" id="MobiDB-lite"/>
    </source>
</evidence>